<evidence type="ECO:0000313" key="4">
    <source>
        <dbReference type="Proteomes" id="UP000800094"/>
    </source>
</evidence>
<dbReference type="Pfam" id="PF00248">
    <property type="entry name" value="Aldo_ket_red"/>
    <property type="match status" value="1"/>
</dbReference>
<dbReference type="Proteomes" id="UP000800094">
    <property type="component" value="Unassembled WGS sequence"/>
</dbReference>
<dbReference type="CDD" id="cd19075">
    <property type="entry name" value="AKR_AKR7A1-5"/>
    <property type="match status" value="1"/>
</dbReference>
<dbReference type="GO" id="GO:0016491">
    <property type="term" value="F:oxidoreductase activity"/>
    <property type="evidence" value="ECO:0007669"/>
    <property type="project" value="UniProtKB-KW"/>
</dbReference>
<reference evidence="3" key="1">
    <citation type="journal article" date="2020" name="Stud. Mycol.">
        <title>101 Dothideomycetes genomes: a test case for predicting lifestyles and emergence of pathogens.</title>
        <authorList>
            <person name="Haridas S."/>
            <person name="Albert R."/>
            <person name="Binder M."/>
            <person name="Bloem J."/>
            <person name="Labutti K."/>
            <person name="Salamov A."/>
            <person name="Andreopoulos B."/>
            <person name="Baker S."/>
            <person name="Barry K."/>
            <person name="Bills G."/>
            <person name="Bluhm B."/>
            <person name="Cannon C."/>
            <person name="Castanera R."/>
            <person name="Culley D."/>
            <person name="Daum C."/>
            <person name="Ezra D."/>
            <person name="Gonzalez J."/>
            <person name="Henrissat B."/>
            <person name="Kuo A."/>
            <person name="Liang C."/>
            <person name="Lipzen A."/>
            <person name="Lutzoni F."/>
            <person name="Magnuson J."/>
            <person name="Mondo S."/>
            <person name="Nolan M."/>
            <person name="Ohm R."/>
            <person name="Pangilinan J."/>
            <person name="Park H.-J."/>
            <person name="Ramirez L."/>
            <person name="Alfaro M."/>
            <person name="Sun H."/>
            <person name="Tritt A."/>
            <person name="Yoshinaga Y."/>
            <person name="Zwiers L.-H."/>
            <person name="Turgeon B."/>
            <person name="Goodwin S."/>
            <person name="Spatafora J."/>
            <person name="Crous P."/>
            <person name="Grigoriev I."/>
        </authorList>
    </citation>
    <scope>NUCLEOTIDE SEQUENCE</scope>
    <source>
        <strain evidence="3">CBS 122368</strain>
    </source>
</reference>
<evidence type="ECO:0000256" key="1">
    <source>
        <dbReference type="ARBA" id="ARBA00023002"/>
    </source>
</evidence>
<dbReference type="PANTHER" id="PTHR43364">
    <property type="entry name" value="NADH-SPECIFIC METHYLGLYOXAL REDUCTASE-RELATED"/>
    <property type="match status" value="1"/>
</dbReference>
<protein>
    <submittedName>
        <fullName evidence="3">Aldo/keto reductase</fullName>
    </submittedName>
</protein>
<keyword evidence="1" id="KW-0560">Oxidoreductase</keyword>
<dbReference type="PANTHER" id="PTHR43364:SF4">
    <property type="entry name" value="NAD(P)-LINKED OXIDOREDUCTASE SUPERFAMILY PROTEIN"/>
    <property type="match status" value="1"/>
</dbReference>
<feature type="domain" description="NADP-dependent oxidoreductase" evidence="2">
    <location>
        <begin position="10"/>
        <end position="328"/>
    </location>
</feature>
<evidence type="ECO:0000259" key="2">
    <source>
        <dbReference type="Pfam" id="PF00248"/>
    </source>
</evidence>
<dbReference type="InterPro" id="IPR023210">
    <property type="entry name" value="NADP_OxRdtase_dom"/>
</dbReference>
<gene>
    <name evidence="3" type="ORF">BU26DRAFT_348228</name>
</gene>
<dbReference type="InterPro" id="IPR036812">
    <property type="entry name" value="NAD(P)_OxRdtase_dom_sf"/>
</dbReference>
<dbReference type="RefSeq" id="XP_033682455.1">
    <property type="nucleotide sequence ID" value="XM_033822408.1"/>
</dbReference>
<accession>A0A6A6IAP4</accession>
<dbReference type="AlphaFoldDB" id="A0A6A6IAP4"/>
<dbReference type="OrthoDB" id="2310150at2759"/>
<keyword evidence="4" id="KW-1185">Reference proteome</keyword>
<proteinExistence type="predicted"/>
<name>A0A6A6IAP4_9PLEO</name>
<dbReference type="SUPFAM" id="SSF51430">
    <property type="entry name" value="NAD(P)-linked oxidoreductase"/>
    <property type="match status" value="1"/>
</dbReference>
<evidence type="ECO:0000313" key="3">
    <source>
        <dbReference type="EMBL" id="KAF2247451.1"/>
    </source>
</evidence>
<sequence length="340" mass="38973">MSSGPKSAMPIVFGVMTIGKAGMEGIRVSDHKDVNKMLDIFQSHGHNEIDNARLYGGGSSEEYMATADWQNRKLVMDTKLYPNEGKGMKMGDNMYSHRPDDVRRGLLDSLKALNTDKVDMWYLHGPDRNTPFEDTLREVNNLYKEGYFNRFGISNYMSWEVAAICEICERNGWIKPVVYQGIYNALHRAIEPELMPCLRKYGIALYAFQPLAGGFLTSRYHRDMKNEEYEKGSRFDPKRWQGQLHQGRYINSFYFDALDIIRPVAKKHGLTEAECALRWLSHHSMMDKERGDKIIIGASSAEQLEANLVDFEKGPLPEEMVQALDAAWLRVKGVAPKYFH</sequence>
<dbReference type="EMBL" id="ML987197">
    <property type="protein sequence ID" value="KAF2247451.1"/>
    <property type="molecule type" value="Genomic_DNA"/>
</dbReference>
<organism evidence="3 4">
    <name type="scientific">Trematosphaeria pertusa</name>
    <dbReference type="NCBI Taxonomy" id="390896"/>
    <lineage>
        <taxon>Eukaryota</taxon>
        <taxon>Fungi</taxon>
        <taxon>Dikarya</taxon>
        <taxon>Ascomycota</taxon>
        <taxon>Pezizomycotina</taxon>
        <taxon>Dothideomycetes</taxon>
        <taxon>Pleosporomycetidae</taxon>
        <taxon>Pleosporales</taxon>
        <taxon>Massarineae</taxon>
        <taxon>Trematosphaeriaceae</taxon>
        <taxon>Trematosphaeria</taxon>
    </lineage>
</organism>
<dbReference type="Gene3D" id="3.20.20.100">
    <property type="entry name" value="NADP-dependent oxidoreductase domain"/>
    <property type="match status" value="1"/>
</dbReference>
<dbReference type="InterPro" id="IPR050523">
    <property type="entry name" value="AKR_Detox_Biosynth"/>
</dbReference>
<dbReference type="GeneID" id="54575738"/>